<accession>A0AAJ0AMT3</accession>
<dbReference type="Pfam" id="PF00106">
    <property type="entry name" value="adh_short"/>
    <property type="match status" value="1"/>
</dbReference>
<dbReference type="AlphaFoldDB" id="A0AAJ0AMT3"/>
<name>A0AAJ0AMT3_9PEZI</name>
<organism evidence="5 6">
    <name type="scientific">Colletotrichum godetiae</name>
    <dbReference type="NCBI Taxonomy" id="1209918"/>
    <lineage>
        <taxon>Eukaryota</taxon>
        <taxon>Fungi</taxon>
        <taxon>Dikarya</taxon>
        <taxon>Ascomycota</taxon>
        <taxon>Pezizomycotina</taxon>
        <taxon>Sordariomycetes</taxon>
        <taxon>Hypocreomycetidae</taxon>
        <taxon>Glomerellales</taxon>
        <taxon>Glomerellaceae</taxon>
        <taxon>Colletotrichum</taxon>
        <taxon>Colletotrichum acutatum species complex</taxon>
    </lineage>
</organism>
<evidence type="ECO:0000313" key="5">
    <source>
        <dbReference type="EMBL" id="KAK1676130.1"/>
    </source>
</evidence>
<comment type="caution">
    <text evidence="5">The sequence shown here is derived from an EMBL/GenBank/DDBJ whole genome shotgun (WGS) entry which is preliminary data.</text>
</comment>
<sequence>MASLDVTRLFSVKGYVAVVTGGSSGLGLMISKGLVTNGAKVYVVALRSDPIEEVVKELNELGKASGGSAVGMSCNLSMTYDIPKLARDIEEQEGCLDLLVSNAGIRRDPFEPCDVLTTDVLELQNSMASLSQRDWEDTFSVNVTAHYYLAVAFLPLLQRATKPDEDGRPGSREGRGAVIITSSCASMHNLTNVDLTSYAASKAATDHLVRLLAAKFREFYIRVVGLNPGFFPSRMNPIGKEGNVFSALFDKVPAKRAGQEEDIAGAVIYLASRAGLTRKKSYVNGINLCIDGGRILVANGQE</sequence>
<evidence type="ECO:0000256" key="4">
    <source>
        <dbReference type="RuleBase" id="RU000363"/>
    </source>
</evidence>
<dbReference type="PRINTS" id="PR00080">
    <property type="entry name" value="SDRFAMILY"/>
</dbReference>
<dbReference type="CDD" id="cd05233">
    <property type="entry name" value="SDR_c"/>
    <property type="match status" value="1"/>
</dbReference>
<dbReference type="PRINTS" id="PR00081">
    <property type="entry name" value="GDHRDH"/>
</dbReference>
<evidence type="ECO:0000256" key="3">
    <source>
        <dbReference type="ARBA" id="ARBA00023002"/>
    </source>
</evidence>
<proteinExistence type="inferred from homology"/>
<dbReference type="InterPro" id="IPR020904">
    <property type="entry name" value="Sc_DH/Rdtase_CS"/>
</dbReference>
<dbReference type="PANTHER" id="PTHR43618">
    <property type="entry name" value="7-ALPHA-HYDROXYSTEROID DEHYDROGENASE"/>
    <property type="match status" value="1"/>
</dbReference>
<reference evidence="5" key="1">
    <citation type="submission" date="2021-06" db="EMBL/GenBank/DDBJ databases">
        <title>Comparative genomics, transcriptomics and evolutionary studies reveal genomic signatures of adaptation to plant cell wall in hemibiotrophic fungi.</title>
        <authorList>
            <consortium name="DOE Joint Genome Institute"/>
            <person name="Baroncelli R."/>
            <person name="Diaz J.F."/>
            <person name="Benocci T."/>
            <person name="Peng M."/>
            <person name="Battaglia E."/>
            <person name="Haridas S."/>
            <person name="Andreopoulos W."/>
            <person name="Labutti K."/>
            <person name="Pangilinan J."/>
            <person name="Floch G.L."/>
            <person name="Makela M.R."/>
            <person name="Henrissat B."/>
            <person name="Grigoriev I.V."/>
            <person name="Crouch J.A."/>
            <person name="De Vries R.P."/>
            <person name="Sukno S.A."/>
            <person name="Thon M.R."/>
        </authorList>
    </citation>
    <scope>NUCLEOTIDE SEQUENCE</scope>
    <source>
        <strain evidence="5">CBS 193.32</strain>
    </source>
</reference>
<keyword evidence="2" id="KW-0521">NADP</keyword>
<dbReference type="Gene3D" id="3.40.50.720">
    <property type="entry name" value="NAD(P)-binding Rossmann-like Domain"/>
    <property type="match status" value="1"/>
</dbReference>
<dbReference type="InterPro" id="IPR052178">
    <property type="entry name" value="Sec_Metab_Biosynth_SDR"/>
</dbReference>
<gene>
    <name evidence="5" type="ORF">BDP55DRAFT_631302</name>
</gene>
<keyword evidence="6" id="KW-1185">Reference proteome</keyword>
<comment type="similarity">
    <text evidence="1 4">Belongs to the short-chain dehydrogenases/reductases (SDR) family.</text>
</comment>
<evidence type="ECO:0000256" key="1">
    <source>
        <dbReference type="ARBA" id="ARBA00006484"/>
    </source>
</evidence>
<dbReference type="PANTHER" id="PTHR43618:SF4">
    <property type="entry name" value="SHORT CHAIN DEHYDROGENASE_REDUCTASE FAMILY (AFU_ORTHOLOGUE AFUA_7G04540)"/>
    <property type="match status" value="1"/>
</dbReference>
<dbReference type="RefSeq" id="XP_060430133.1">
    <property type="nucleotide sequence ID" value="XM_060572267.1"/>
</dbReference>
<evidence type="ECO:0000313" key="6">
    <source>
        <dbReference type="Proteomes" id="UP001224890"/>
    </source>
</evidence>
<dbReference type="Proteomes" id="UP001224890">
    <property type="component" value="Unassembled WGS sequence"/>
</dbReference>
<protein>
    <submittedName>
        <fullName evidence="5">Short-chain dehydrogenase</fullName>
    </submittedName>
</protein>
<dbReference type="EMBL" id="JAHMHR010000018">
    <property type="protein sequence ID" value="KAK1676130.1"/>
    <property type="molecule type" value="Genomic_DNA"/>
</dbReference>
<evidence type="ECO:0000256" key="2">
    <source>
        <dbReference type="ARBA" id="ARBA00022857"/>
    </source>
</evidence>
<keyword evidence="3" id="KW-0560">Oxidoreductase</keyword>
<dbReference type="InterPro" id="IPR036291">
    <property type="entry name" value="NAD(P)-bd_dom_sf"/>
</dbReference>
<dbReference type="GO" id="GO:0016491">
    <property type="term" value="F:oxidoreductase activity"/>
    <property type="evidence" value="ECO:0007669"/>
    <property type="project" value="UniProtKB-KW"/>
</dbReference>
<dbReference type="InterPro" id="IPR002347">
    <property type="entry name" value="SDR_fam"/>
</dbReference>
<dbReference type="GeneID" id="85456793"/>
<dbReference type="PROSITE" id="PS00061">
    <property type="entry name" value="ADH_SHORT"/>
    <property type="match status" value="1"/>
</dbReference>
<dbReference type="SUPFAM" id="SSF51735">
    <property type="entry name" value="NAD(P)-binding Rossmann-fold domains"/>
    <property type="match status" value="1"/>
</dbReference>